<dbReference type="AlphaFoldDB" id="A0AA41QJ09"/>
<dbReference type="EMBL" id="JAKGSG010000054">
    <property type="protein sequence ID" value="MCF4123117.1"/>
    <property type="molecule type" value="Genomic_DNA"/>
</dbReference>
<reference evidence="2" key="1">
    <citation type="submission" date="2022-01" db="EMBL/GenBank/DDBJ databases">
        <title>Antribacter sp. nov., isolated from Guizhou of China.</title>
        <authorList>
            <person name="Chengliang C."/>
            <person name="Ya Z."/>
        </authorList>
    </citation>
    <scope>NUCLEOTIDE SEQUENCE</scope>
    <source>
        <strain evidence="2">KLBMP 9083</strain>
    </source>
</reference>
<feature type="transmembrane region" description="Helical" evidence="1">
    <location>
        <begin position="84"/>
        <end position="102"/>
    </location>
</feature>
<feature type="transmembrane region" description="Helical" evidence="1">
    <location>
        <begin position="7"/>
        <end position="31"/>
    </location>
</feature>
<sequence>MEPRERAAWVQVVVAPAGWAVYVVLLLVRAGDEVLVETGYWDLVAWAIGGAVVVSLLATLAVGGFDGAKPDLRDREIDGRAQQIGNSLLVAGALVAMVLAMVDVDGFWIANTLYLTFVSSGLLASIAQIGFRRGGVPGW</sequence>
<keyword evidence="1" id="KW-0472">Membrane</keyword>
<accession>A0AA41QJ09</accession>
<evidence type="ECO:0000313" key="3">
    <source>
        <dbReference type="Proteomes" id="UP001165405"/>
    </source>
</evidence>
<name>A0AA41QJ09_9MICO</name>
<evidence type="ECO:0000256" key="1">
    <source>
        <dbReference type="SAM" id="Phobius"/>
    </source>
</evidence>
<organism evidence="2 3">
    <name type="scientific">Antribacter soli</name>
    <dbReference type="NCBI Taxonomy" id="2910976"/>
    <lineage>
        <taxon>Bacteria</taxon>
        <taxon>Bacillati</taxon>
        <taxon>Actinomycetota</taxon>
        <taxon>Actinomycetes</taxon>
        <taxon>Micrococcales</taxon>
        <taxon>Promicromonosporaceae</taxon>
        <taxon>Antribacter</taxon>
    </lineage>
</organism>
<keyword evidence="3" id="KW-1185">Reference proteome</keyword>
<protein>
    <submittedName>
        <fullName evidence="2">Uncharacterized protein</fullName>
    </submittedName>
</protein>
<comment type="caution">
    <text evidence="2">The sequence shown here is derived from an EMBL/GenBank/DDBJ whole genome shotgun (WGS) entry which is preliminary data.</text>
</comment>
<gene>
    <name evidence="2" type="ORF">L1785_19275</name>
</gene>
<keyword evidence="1" id="KW-0812">Transmembrane</keyword>
<dbReference type="RefSeq" id="WP_236090928.1">
    <property type="nucleotide sequence ID" value="NZ_JAKGSG010000054.1"/>
</dbReference>
<keyword evidence="1" id="KW-1133">Transmembrane helix</keyword>
<proteinExistence type="predicted"/>
<feature type="transmembrane region" description="Helical" evidence="1">
    <location>
        <begin position="43"/>
        <end position="63"/>
    </location>
</feature>
<evidence type="ECO:0000313" key="2">
    <source>
        <dbReference type="EMBL" id="MCF4123117.1"/>
    </source>
</evidence>
<feature type="transmembrane region" description="Helical" evidence="1">
    <location>
        <begin position="108"/>
        <end position="131"/>
    </location>
</feature>
<dbReference type="Proteomes" id="UP001165405">
    <property type="component" value="Unassembled WGS sequence"/>
</dbReference>